<dbReference type="InterPro" id="IPR023213">
    <property type="entry name" value="CAT-like_dom_sf"/>
</dbReference>
<sequence>MKLYVKETSMVQPAECRPRHSLWLSNLDLLQLKNHVITIYAYNKPSADQGGSASSSELFFDTKVLKDSLSKALVTFYPMAGRLGRDGNGRLELDCSGEGALFYEAESETTLAELGEFLPVPEGGEFSPGPVVQLTELAPRVDYSKGVSSYPLLILQVTRFKCGGVCLGIGIHHSLADGESSLSFINTWSDMARGLPVAATPFFDHTILRARQPAAPKFHHTEYDPHPTMITNNKQQNPPKPATIDIITITPEQLQNLKDKAKFRCSTYEIFTAHVWRCLSKARGLADEQPTKLQISVDGRSRLNPPPPPGYFGNVIFHTTPVAPVGELVSEPMAQTVERIRQAIRRMDNEYLTSAIDYLEDPSSPEGIIQLPGYCRSPNLKLVNWMWLPFKGADFGWGSSILYRKTDLSEGMGLILPRNPDGSLSLVICLEADVMEPFKKLQYESGP</sequence>
<proteinExistence type="inferred from homology"/>
<comment type="caution">
    <text evidence="4">The sequence shown here is derived from an EMBL/GenBank/DDBJ whole genome shotgun (WGS) entry which is preliminary data.</text>
</comment>
<evidence type="ECO:0000313" key="5">
    <source>
        <dbReference type="Proteomes" id="UP001154282"/>
    </source>
</evidence>
<keyword evidence="5" id="KW-1185">Reference proteome</keyword>
<name>A0AAV0IAS5_9ROSI</name>
<dbReference type="SUPFAM" id="SSF52777">
    <property type="entry name" value="CoA-dependent acyltransferases"/>
    <property type="match status" value="1"/>
</dbReference>
<keyword evidence="2" id="KW-0808">Transferase</keyword>
<evidence type="ECO:0000256" key="3">
    <source>
        <dbReference type="ARBA" id="ARBA00023315"/>
    </source>
</evidence>
<dbReference type="GO" id="GO:0016747">
    <property type="term" value="F:acyltransferase activity, transferring groups other than amino-acyl groups"/>
    <property type="evidence" value="ECO:0007669"/>
    <property type="project" value="TreeGrafter"/>
</dbReference>
<dbReference type="Pfam" id="PF02458">
    <property type="entry name" value="Transferase"/>
    <property type="match status" value="1"/>
</dbReference>
<evidence type="ECO:0000256" key="1">
    <source>
        <dbReference type="ARBA" id="ARBA00009861"/>
    </source>
</evidence>
<dbReference type="EMBL" id="CAMGYJ010000003">
    <property type="protein sequence ID" value="CAI0394604.1"/>
    <property type="molecule type" value="Genomic_DNA"/>
</dbReference>
<dbReference type="InterPro" id="IPR050317">
    <property type="entry name" value="Plant_Fungal_Acyltransferase"/>
</dbReference>
<reference evidence="4" key="1">
    <citation type="submission" date="2022-08" db="EMBL/GenBank/DDBJ databases">
        <authorList>
            <person name="Gutierrez-Valencia J."/>
        </authorList>
    </citation>
    <scope>NUCLEOTIDE SEQUENCE</scope>
</reference>
<keyword evidence="3" id="KW-0012">Acyltransferase</keyword>
<dbReference type="Proteomes" id="UP001154282">
    <property type="component" value="Unassembled WGS sequence"/>
</dbReference>
<evidence type="ECO:0000313" key="4">
    <source>
        <dbReference type="EMBL" id="CAI0394604.1"/>
    </source>
</evidence>
<dbReference type="PANTHER" id="PTHR31642">
    <property type="entry name" value="TRICHOTHECENE 3-O-ACETYLTRANSFERASE"/>
    <property type="match status" value="1"/>
</dbReference>
<organism evidence="4 5">
    <name type="scientific">Linum tenue</name>
    <dbReference type="NCBI Taxonomy" id="586396"/>
    <lineage>
        <taxon>Eukaryota</taxon>
        <taxon>Viridiplantae</taxon>
        <taxon>Streptophyta</taxon>
        <taxon>Embryophyta</taxon>
        <taxon>Tracheophyta</taxon>
        <taxon>Spermatophyta</taxon>
        <taxon>Magnoliopsida</taxon>
        <taxon>eudicotyledons</taxon>
        <taxon>Gunneridae</taxon>
        <taxon>Pentapetalae</taxon>
        <taxon>rosids</taxon>
        <taxon>fabids</taxon>
        <taxon>Malpighiales</taxon>
        <taxon>Linaceae</taxon>
        <taxon>Linum</taxon>
    </lineage>
</organism>
<evidence type="ECO:0000256" key="2">
    <source>
        <dbReference type="ARBA" id="ARBA00022679"/>
    </source>
</evidence>
<accession>A0AAV0IAS5</accession>
<protein>
    <submittedName>
        <fullName evidence="4">Uncharacterized protein</fullName>
    </submittedName>
</protein>
<dbReference type="Gene3D" id="3.30.559.10">
    <property type="entry name" value="Chloramphenicol acetyltransferase-like domain"/>
    <property type="match status" value="2"/>
</dbReference>
<comment type="similarity">
    <text evidence="1">Belongs to the plant acyltransferase family.</text>
</comment>
<dbReference type="PANTHER" id="PTHR31642:SF11">
    <property type="entry name" value="SHIKIMATE O-HYDROXYCINNAMOYLTRANSFERASE"/>
    <property type="match status" value="1"/>
</dbReference>
<dbReference type="AlphaFoldDB" id="A0AAV0IAS5"/>
<gene>
    <name evidence="4" type="ORF">LITE_LOCUS8384</name>
</gene>